<protein>
    <submittedName>
        <fullName evidence="2">Uncharacterized protein</fullName>
    </submittedName>
</protein>
<sequence length="24" mass="2634">MPPRFPIVVVPNRSVKQSGKGRSP</sequence>
<feature type="non-terminal residue" evidence="2">
    <location>
        <position position="24"/>
    </location>
</feature>
<reference evidence="2" key="1">
    <citation type="submission" date="2018-05" db="EMBL/GenBank/DDBJ databases">
        <authorList>
            <person name="Lanie J.A."/>
            <person name="Ng W.-L."/>
            <person name="Kazmierczak K.M."/>
            <person name="Andrzejewski T.M."/>
            <person name="Davidsen T.M."/>
            <person name="Wayne K.J."/>
            <person name="Tettelin H."/>
            <person name="Glass J.I."/>
            <person name="Rusch D."/>
            <person name="Podicherti R."/>
            <person name="Tsui H.-C.T."/>
            <person name="Winkler M.E."/>
        </authorList>
    </citation>
    <scope>NUCLEOTIDE SEQUENCE</scope>
</reference>
<dbReference type="EMBL" id="UINC01040952">
    <property type="protein sequence ID" value="SVB41546.1"/>
    <property type="molecule type" value="Genomic_DNA"/>
</dbReference>
<accession>A0A382DSS3</accession>
<proteinExistence type="predicted"/>
<name>A0A382DSS3_9ZZZZ</name>
<gene>
    <name evidence="2" type="ORF">METZ01_LOCUS194400</name>
</gene>
<dbReference type="AlphaFoldDB" id="A0A382DSS3"/>
<feature type="region of interest" description="Disordered" evidence="1">
    <location>
        <begin position="1"/>
        <end position="24"/>
    </location>
</feature>
<evidence type="ECO:0000256" key="1">
    <source>
        <dbReference type="SAM" id="MobiDB-lite"/>
    </source>
</evidence>
<evidence type="ECO:0000313" key="2">
    <source>
        <dbReference type="EMBL" id="SVB41546.1"/>
    </source>
</evidence>
<organism evidence="2">
    <name type="scientific">marine metagenome</name>
    <dbReference type="NCBI Taxonomy" id="408172"/>
    <lineage>
        <taxon>unclassified sequences</taxon>
        <taxon>metagenomes</taxon>
        <taxon>ecological metagenomes</taxon>
    </lineage>
</organism>